<feature type="compositionally biased region" description="Polar residues" evidence="1">
    <location>
        <begin position="185"/>
        <end position="201"/>
    </location>
</feature>
<dbReference type="EMBL" id="ML213591">
    <property type="protein sequence ID" value="TFK43073.1"/>
    <property type="molecule type" value="Genomic_DNA"/>
</dbReference>
<evidence type="ECO:0000256" key="1">
    <source>
        <dbReference type="SAM" id="MobiDB-lite"/>
    </source>
</evidence>
<feature type="compositionally biased region" description="Low complexity" evidence="1">
    <location>
        <begin position="424"/>
        <end position="434"/>
    </location>
</feature>
<feature type="compositionally biased region" description="Polar residues" evidence="1">
    <location>
        <begin position="521"/>
        <end position="531"/>
    </location>
</feature>
<dbReference type="AlphaFoldDB" id="A0A5C3MEL8"/>
<protein>
    <submittedName>
        <fullName evidence="2">Uncharacterized protein</fullName>
    </submittedName>
</protein>
<proteinExistence type="predicted"/>
<sequence length="1209" mass="129263">MTKPTIMQTLLNKPSQTYSFPQEKAYFSTRKEMLRIASEAQSPALPKTSGSVSYHDYNPLALPTPPPQQLKYPQVATRHNHYKPIKEYTLETSQEASSSKVDSCAHVSAHSRPSIDISSQFVDQEDEHEEQEEDGLSSSPESDQDVFFTPNQSPRTSMASVQVALPFPVNPPPRKTSRRSLAAEPTSSTAKPISNSVTTATPNPPTPISRIPVPSTRTRTNVASISSLSTTSLDAHSMFSDVMSDETRVTTPLSSEEGHGYLGKGGFDYTYTARKGKGKDRRDYVYTDEDWAKDVRWLAPPNAGAKATVTPTPGEKRRVPGEAKEDKEKDKDGHFHLASINLHLKSSSLKRDAPEAQKPEKPVYFTASKGTPLPPGQQRKSVVIPGVAGMVQSMSSVLEEDEEGASGVAGLGSGGALGSGLVPGGPTRRGNRIGNGRGQVPRSSVLIAGPSRLRVASSPGDVSSLSGSSKSGTTSQSIQFANQNGRARSELGSGLSKTSKPPMRRRRSKSLEHVSPPSVGGSYTSHTSEASLSARGDLPSQGTAGYTSLVLPRAPVPLSSVKTGTSVLDGKIDLTRSGVAQTTMASVEVVRGLGGKKGGIMGMFGLARAATKRRAFSASGERRARSEDSVGLNGGVVDSVLGFTSYRKPPGYVPSGSVLVQVWAVGVDGVDGRLVGVSFGSGTSSVEKHSEEDEEREEDQTGQTPKRPTLGALGRSVSLRSKLGRVGSMRSTKGREKDSNPKQEGGKEQNHRAEVGYIPGRSFVGRVLECGWEVKEEIVRKGEWVVGLLDVRKSGALTEFIVIDRHRIHRVPHPRKDPPVFANSANNNPLSRPPPPSQTASSSSSVSSRSHSTARPPLSTLSLEELALLPLCGVPAYRAMRTFMFAFSSTQDDVNGDINTRLLFDLSQVPTGSAGTFMRQNSMDHDNGRRRRALVLRGHDGAGAMVVQMLVQRGWRVSVHAPLAVPSSAPQDDTFRYMAAIEDRVRAWGGEEVVFDDGDIGADDGRGAVVRMIERLRADGDSLDAVLDTVGGKEVREAAERLLRAAGTPSSDGLRTPMSADGKSTLGRVAKRKTPMGHFTTLVGDAPDRTIPTAADHFRAGLRSLRFGGDASKAEDNEVKSSGKVGYAWVSIAQDVDWEGQHVGESIGVVLRMALESGIRPWIGSTIDEEDTDCAWGHKKLVPFENTPGVFVDNGPLGNGGTVVVKVAA</sequence>
<reference evidence="2 3" key="1">
    <citation type="journal article" date="2019" name="Nat. Ecol. Evol.">
        <title>Megaphylogeny resolves global patterns of mushroom evolution.</title>
        <authorList>
            <person name="Varga T."/>
            <person name="Krizsan K."/>
            <person name="Foldi C."/>
            <person name="Dima B."/>
            <person name="Sanchez-Garcia M."/>
            <person name="Sanchez-Ramirez S."/>
            <person name="Szollosi G.J."/>
            <person name="Szarkandi J.G."/>
            <person name="Papp V."/>
            <person name="Albert L."/>
            <person name="Andreopoulos W."/>
            <person name="Angelini C."/>
            <person name="Antonin V."/>
            <person name="Barry K.W."/>
            <person name="Bougher N.L."/>
            <person name="Buchanan P."/>
            <person name="Buyck B."/>
            <person name="Bense V."/>
            <person name="Catcheside P."/>
            <person name="Chovatia M."/>
            <person name="Cooper J."/>
            <person name="Damon W."/>
            <person name="Desjardin D."/>
            <person name="Finy P."/>
            <person name="Geml J."/>
            <person name="Haridas S."/>
            <person name="Hughes K."/>
            <person name="Justo A."/>
            <person name="Karasinski D."/>
            <person name="Kautmanova I."/>
            <person name="Kiss B."/>
            <person name="Kocsube S."/>
            <person name="Kotiranta H."/>
            <person name="LaButti K.M."/>
            <person name="Lechner B.E."/>
            <person name="Liimatainen K."/>
            <person name="Lipzen A."/>
            <person name="Lukacs Z."/>
            <person name="Mihaltcheva S."/>
            <person name="Morgado L.N."/>
            <person name="Niskanen T."/>
            <person name="Noordeloos M.E."/>
            <person name="Ohm R.A."/>
            <person name="Ortiz-Santana B."/>
            <person name="Ovrebo C."/>
            <person name="Racz N."/>
            <person name="Riley R."/>
            <person name="Savchenko A."/>
            <person name="Shiryaev A."/>
            <person name="Soop K."/>
            <person name="Spirin V."/>
            <person name="Szebenyi C."/>
            <person name="Tomsovsky M."/>
            <person name="Tulloss R.E."/>
            <person name="Uehling J."/>
            <person name="Grigoriev I.V."/>
            <person name="Vagvolgyi C."/>
            <person name="Papp T."/>
            <person name="Martin F.M."/>
            <person name="Miettinen O."/>
            <person name="Hibbett D.S."/>
            <person name="Nagy L.G."/>
        </authorList>
    </citation>
    <scope>NUCLEOTIDE SEQUENCE [LARGE SCALE GENOMIC DNA]</scope>
    <source>
        <strain evidence="2 3">CBS 166.37</strain>
    </source>
</reference>
<feature type="compositionally biased region" description="Low complexity" evidence="1">
    <location>
        <begin position="457"/>
        <end position="477"/>
    </location>
</feature>
<feature type="region of interest" description="Disordered" evidence="1">
    <location>
        <begin position="678"/>
        <end position="754"/>
    </location>
</feature>
<accession>A0A5C3MEL8</accession>
<feature type="region of interest" description="Disordered" evidence="1">
    <location>
        <begin position="302"/>
        <end position="331"/>
    </location>
</feature>
<organism evidence="2 3">
    <name type="scientific">Crucibulum laeve</name>
    <dbReference type="NCBI Taxonomy" id="68775"/>
    <lineage>
        <taxon>Eukaryota</taxon>
        <taxon>Fungi</taxon>
        <taxon>Dikarya</taxon>
        <taxon>Basidiomycota</taxon>
        <taxon>Agaricomycotina</taxon>
        <taxon>Agaricomycetes</taxon>
        <taxon>Agaricomycetidae</taxon>
        <taxon>Agaricales</taxon>
        <taxon>Agaricineae</taxon>
        <taxon>Nidulariaceae</taxon>
        <taxon>Crucibulum</taxon>
    </lineage>
</organism>
<dbReference type="PANTHER" id="PTHR11695:SF294">
    <property type="entry name" value="RETICULON-4-INTERACTING PROTEIN 1, MITOCHONDRIAL"/>
    <property type="match status" value="1"/>
</dbReference>
<feature type="region of interest" description="Disordered" evidence="1">
    <location>
        <begin position="812"/>
        <end position="856"/>
    </location>
</feature>
<dbReference type="Gene3D" id="3.90.180.10">
    <property type="entry name" value="Medium-chain alcohol dehydrogenases, catalytic domain"/>
    <property type="match status" value="1"/>
</dbReference>
<dbReference type="SUPFAM" id="SSF50129">
    <property type="entry name" value="GroES-like"/>
    <property type="match status" value="1"/>
</dbReference>
<feature type="compositionally biased region" description="Low complexity" evidence="1">
    <location>
        <begin position="838"/>
        <end position="856"/>
    </location>
</feature>
<dbReference type="PANTHER" id="PTHR11695">
    <property type="entry name" value="ALCOHOL DEHYDROGENASE RELATED"/>
    <property type="match status" value="1"/>
</dbReference>
<feature type="region of interest" description="Disordered" evidence="1">
    <location>
        <begin position="401"/>
        <end position="539"/>
    </location>
</feature>
<evidence type="ECO:0000313" key="2">
    <source>
        <dbReference type="EMBL" id="TFK43073.1"/>
    </source>
</evidence>
<dbReference type="STRING" id="68775.A0A5C3MEL8"/>
<evidence type="ECO:0000313" key="3">
    <source>
        <dbReference type="Proteomes" id="UP000308652"/>
    </source>
</evidence>
<dbReference type="InterPro" id="IPR050700">
    <property type="entry name" value="YIM1/Zinc_Alcohol_DH_Fams"/>
</dbReference>
<feature type="region of interest" description="Disordered" evidence="1">
    <location>
        <begin position="101"/>
        <end position="219"/>
    </location>
</feature>
<name>A0A5C3MEL8_9AGAR</name>
<feature type="compositionally biased region" description="Basic and acidic residues" evidence="1">
    <location>
        <begin position="314"/>
        <end position="331"/>
    </location>
</feature>
<dbReference type="GO" id="GO:0005739">
    <property type="term" value="C:mitochondrion"/>
    <property type="evidence" value="ECO:0007669"/>
    <property type="project" value="TreeGrafter"/>
</dbReference>
<dbReference type="OrthoDB" id="201656at2759"/>
<feature type="compositionally biased region" description="Basic and acidic residues" evidence="1">
    <location>
        <begin position="733"/>
        <end position="754"/>
    </location>
</feature>
<feature type="compositionally biased region" description="Polar residues" evidence="1">
    <location>
        <begin position="149"/>
        <end position="160"/>
    </location>
</feature>
<gene>
    <name evidence="2" type="ORF">BDQ12DRAFT_674342</name>
</gene>
<dbReference type="InterPro" id="IPR011032">
    <property type="entry name" value="GroES-like_sf"/>
</dbReference>
<feature type="compositionally biased region" description="Acidic residues" evidence="1">
    <location>
        <begin position="123"/>
        <end position="135"/>
    </location>
</feature>
<keyword evidence="3" id="KW-1185">Reference proteome</keyword>
<dbReference type="Proteomes" id="UP000308652">
    <property type="component" value="Unassembled WGS sequence"/>
</dbReference>
<feature type="compositionally biased region" description="Gly residues" evidence="1">
    <location>
        <begin position="407"/>
        <end position="423"/>
    </location>
</feature>